<accession>A0A6G7K867</accession>
<dbReference type="AlphaFoldDB" id="A0A6G7K867"/>
<reference evidence="2 3" key="1">
    <citation type="journal article" date="2017" name="Int. J. Syst. Evol. Microbiol.">
        <title>Jeotgalibaca porci sp. nov. and Jeotgalibaca arthritidis sp. nov., isolated from pigs, and emended description of the genus Jeotgalibaca.</title>
        <authorList>
            <person name="Zamora L."/>
            <person name="Perez-Sancho M."/>
            <person name="Dominguez L."/>
            <person name="Fernandez-Garayzabal J.F."/>
            <person name="Vela A.I."/>
        </authorList>
    </citation>
    <scope>NUCLEOTIDE SEQUENCE [LARGE SCALE GENOMIC DNA]</scope>
    <source>
        <strain evidence="2 3">CECT 9157</strain>
    </source>
</reference>
<evidence type="ECO:0000313" key="3">
    <source>
        <dbReference type="Proteomes" id="UP000501451"/>
    </source>
</evidence>
<keyword evidence="3" id="KW-1185">Reference proteome</keyword>
<dbReference type="KEGG" id="jar:G7057_02360"/>
<dbReference type="Proteomes" id="UP000501451">
    <property type="component" value="Chromosome"/>
</dbReference>
<proteinExistence type="predicted"/>
<dbReference type="RefSeq" id="WP_166161054.1">
    <property type="nucleotide sequence ID" value="NZ_CP049740.1"/>
</dbReference>
<name>A0A6G7K867_9LACT</name>
<evidence type="ECO:0008006" key="4">
    <source>
        <dbReference type="Google" id="ProtNLM"/>
    </source>
</evidence>
<organism evidence="2 3">
    <name type="scientific">Jeotgalibaca arthritidis</name>
    <dbReference type="NCBI Taxonomy" id="1868794"/>
    <lineage>
        <taxon>Bacteria</taxon>
        <taxon>Bacillati</taxon>
        <taxon>Bacillota</taxon>
        <taxon>Bacilli</taxon>
        <taxon>Lactobacillales</taxon>
        <taxon>Carnobacteriaceae</taxon>
        <taxon>Jeotgalibaca</taxon>
    </lineage>
</organism>
<evidence type="ECO:0000256" key="1">
    <source>
        <dbReference type="SAM" id="Phobius"/>
    </source>
</evidence>
<keyword evidence="1" id="KW-1133">Transmembrane helix</keyword>
<keyword evidence="1" id="KW-0472">Membrane</keyword>
<evidence type="ECO:0000313" key="2">
    <source>
        <dbReference type="EMBL" id="QII81432.1"/>
    </source>
</evidence>
<keyword evidence="1" id="KW-0812">Transmembrane</keyword>
<protein>
    <recommendedName>
        <fullName evidence="4">PilN domain-containing protein</fullName>
    </recommendedName>
</protein>
<dbReference type="EMBL" id="CP049740">
    <property type="protein sequence ID" value="QII81432.1"/>
    <property type="molecule type" value="Genomic_DNA"/>
</dbReference>
<gene>
    <name evidence="2" type="ORF">G7057_02360</name>
</gene>
<sequence>MFELNFFEKKKTNFLPHLLTALFAVLLLLSGLYFFFSYQNYVNIDKDNQYWLLEEADQLALARQMQSYDQLTKQLLVDQVYFEENQYPINTVIQGLNDQLADQSDHLLTFSLNTDNQVTFVLENSGMTDISAAIDRFSKLDYVTKVQLVRLEETESDYLFLAELRVDLNEEAIEEGE</sequence>
<feature type="transmembrane region" description="Helical" evidence="1">
    <location>
        <begin position="14"/>
        <end position="36"/>
    </location>
</feature>